<accession>A0ABU5J0B4</accession>
<dbReference type="InterPro" id="IPR036390">
    <property type="entry name" value="WH_DNA-bd_sf"/>
</dbReference>
<dbReference type="EMBL" id="JAXOFX010000009">
    <property type="protein sequence ID" value="MDZ5472860.1"/>
    <property type="molecule type" value="Genomic_DNA"/>
</dbReference>
<feature type="domain" description="HTH marR-type" evidence="1">
    <location>
        <begin position="32"/>
        <end position="133"/>
    </location>
</feature>
<dbReference type="SUPFAM" id="SSF46785">
    <property type="entry name" value="Winged helix' DNA-binding domain"/>
    <property type="match status" value="1"/>
</dbReference>
<gene>
    <name evidence="2" type="ORF">SM124_14095</name>
</gene>
<dbReference type="Proteomes" id="UP001290455">
    <property type="component" value="Unassembled WGS sequence"/>
</dbReference>
<evidence type="ECO:0000313" key="2">
    <source>
        <dbReference type="EMBL" id="MDZ5472860.1"/>
    </source>
</evidence>
<keyword evidence="3" id="KW-1185">Reference proteome</keyword>
<dbReference type="RefSeq" id="WP_322447160.1">
    <property type="nucleotide sequence ID" value="NZ_JAXOFX010000009.1"/>
</dbReference>
<comment type="caution">
    <text evidence="2">The sequence shown here is derived from an EMBL/GenBank/DDBJ whole genome shotgun (WGS) entry which is preliminary data.</text>
</comment>
<proteinExistence type="predicted"/>
<organism evidence="2 3">
    <name type="scientific">Robertmurraya mangrovi</name>
    <dbReference type="NCBI Taxonomy" id="3098077"/>
    <lineage>
        <taxon>Bacteria</taxon>
        <taxon>Bacillati</taxon>
        <taxon>Bacillota</taxon>
        <taxon>Bacilli</taxon>
        <taxon>Bacillales</taxon>
        <taxon>Bacillaceae</taxon>
        <taxon>Robertmurraya</taxon>
    </lineage>
</organism>
<name>A0ABU5J0B4_9BACI</name>
<reference evidence="2 3" key="1">
    <citation type="submission" date="2023-11" db="EMBL/GenBank/DDBJ databases">
        <title>Bacillus jintuensis, isolated from a mudflat on the Beibu Gulf coast.</title>
        <authorList>
            <person name="Li M."/>
        </authorList>
    </citation>
    <scope>NUCLEOTIDE SEQUENCE [LARGE SCALE GENOMIC DNA]</scope>
    <source>
        <strain evidence="2 3">31A1R</strain>
    </source>
</reference>
<sequence length="168" mass="19753">MKQEKELYSKGHLVFTFLRGLNTVIEEDIRIRLKNLYGLTYPTFKILWILSFDKKMTMSEIKEITLTNLSNTYRQLLKLSDLNIVTIGIHEDARVREISLTEKGKELVDTILNEHSHSTNLHLFSILLKIPENDLKTYIEVSTYLSKELLGKRYTDWAIRTSDYLKEI</sequence>
<dbReference type="InterPro" id="IPR000835">
    <property type="entry name" value="HTH_MarR-typ"/>
</dbReference>
<protein>
    <recommendedName>
        <fullName evidence="1">HTH marR-type domain-containing protein</fullName>
    </recommendedName>
</protein>
<dbReference type="Gene3D" id="1.10.10.10">
    <property type="entry name" value="Winged helix-like DNA-binding domain superfamily/Winged helix DNA-binding domain"/>
    <property type="match status" value="1"/>
</dbReference>
<evidence type="ECO:0000313" key="3">
    <source>
        <dbReference type="Proteomes" id="UP001290455"/>
    </source>
</evidence>
<dbReference type="InterPro" id="IPR036388">
    <property type="entry name" value="WH-like_DNA-bd_sf"/>
</dbReference>
<dbReference type="SMART" id="SM00347">
    <property type="entry name" value="HTH_MARR"/>
    <property type="match status" value="1"/>
</dbReference>
<evidence type="ECO:0000259" key="1">
    <source>
        <dbReference type="SMART" id="SM00347"/>
    </source>
</evidence>